<keyword evidence="2" id="KW-1185">Reference proteome</keyword>
<comment type="caution">
    <text evidence="1">The sequence shown here is derived from an EMBL/GenBank/DDBJ whole genome shotgun (WGS) entry which is preliminary data.</text>
</comment>
<dbReference type="Proteomes" id="UP001164250">
    <property type="component" value="Chromosome 3"/>
</dbReference>
<evidence type="ECO:0000313" key="2">
    <source>
        <dbReference type="Proteomes" id="UP001164250"/>
    </source>
</evidence>
<organism evidence="1 2">
    <name type="scientific">Pistacia atlantica</name>
    <dbReference type="NCBI Taxonomy" id="434234"/>
    <lineage>
        <taxon>Eukaryota</taxon>
        <taxon>Viridiplantae</taxon>
        <taxon>Streptophyta</taxon>
        <taxon>Embryophyta</taxon>
        <taxon>Tracheophyta</taxon>
        <taxon>Spermatophyta</taxon>
        <taxon>Magnoliopsida</taxon>
        <taxon>eudicotyledons</taxon>
        <taxon>Gunneridae</taxon>
        <taxon>Pentapetalae</taxon>
        <taxon>rosids</taxon>
        <taxon>malvids</taxon>
        <taxon>Sapindales</taxon>
        <taxon>Anacardiaceae</taxon>
        <taxon>Pistacia</taxon>
    </lineage>
</organism>
<sequence length="621" mass="68270">MEAAPQQPFASVSASRLNRNTRSFSSFSSSSSLLFSRKNAFYRNKHSRVKFKSSSTLSLRASSSSSDSVVTLLDYGAGNVRSVRNAIRFLGFDIKDVQTPEDILNANRLIFPGVGAFAAAMDVLNKTGMAEALCTYIEKDRPFLGICLGLQLLFESSEENGPVNGLGLIPGVVGRFDSSGGFRVPHIGWNALQITKDSEILDDVGNRHIYFVHSYRAMPSEDNKEWVSSTCNYGDKFIASIRRGNVHAVQFHPEKSGDVGLSILRRFLYPESTMLKKPTEGKASQLAKRVIACLDVRANDKGDLVVTKGDQYDVRENTKENEVRNLGKPVELAGQYYKDGTDEISFLNITGFRDFPLGDLPMLQVLRLTSENVFVPLTVGGGIRDFTDANGRYYSSLEVASEYFRSGADKISIGSDAVYVAEEYLKTGVKTGKSSLEQISRVYGNQAVVVSIDPRRVYLNSPDDVEFKAIRVTNPDQRLSASAMRSPRFTMDLFRLLFCPNGEEYAWYQCTVSGGREGRPIGAYELAKTVEELGAGEILLNCIDCDGQGKGFDVDLIKLISDAVSIPVIASSGAGAVEHFSEVFRKTNASAALAAGIFHRKEVPIQSVKEHLFNEGIEVRI</sequence>
<proteinExistence type="predicted"/>
<name>A0ACC1BSQ4_9ROSI</name>
<dbReference type="EMBL" id="CM047899">
    <property type="protein sequence ID" value="KAJ0102137.1"/>
    <property type="molecule type" value="Genomic_DNA"/>
</dbReference>
<gene>
    <name evidence="1" type="ORF">Patl1_04153</name>
</gene>
<reference evidence="2" key="1">
    <citation type="journal article" date="2023" name="G3 (Bethesda)">
        <title>Genome assembly and association tests identify interacting loci associated with vigor, precocity, and sex in interspecific pistachio rootstocks.</title>
        <authorList>
            <person name="Palmer W."/>
            <person name="Jacygrad E."/>
            <person name="Sagayaradj S."/>
            <person name="Cavanaugh K."/>
            <person name="Han R."/>
            <person name="Bertier L."/>
            <person name="Beede B."/>
            <person name="Kafkas S."/>
            <person name="Golino D."/>
            <person name="Preece J."/>
            <person name="Michelmore R."/>
        </authorList>
    </citation>
    <scope>NUCLEOTIDE SEQUENCE [LARGE SCALE GENOMIC DNA]</scope>
</reference>
<evidence type="ECO:0000313" key="1">
    <source>
        <dbReference type="EMBL" id="KAJ0102137.1"/>
    </source>
</evidence>
<protein>
    <submittedName>
        <fullName evidence="1">Uncharacterized protein</fullName>
    </submittedName>
</protein>
<accession>A0ACC1BSQ4</accession>